<dbReference type="RefSeq" id="WP_208255813.1">
    <property type="nucleotide sequence ID" value="NZ_JAGEOJ010000005.1"/>
</dbReference>
<evidence type="ECO:0008006" key="4">
    <source>
        <dbReference type="Google" id="ProtNLM"/>
    </source>
</evidence>
<comment type="caution">
    <text evidence="2">The sequence shown here is derived from an EMBL/GenBank/DDBJ whole genome shotgun (WGS) entry which is preliminary data.</text>
</comment>
<dbReference type="AlphaFoldDB" id="A0A939PDN3"/>
<keyword evidence="1" id="KW-0732">Signal</keyword>
<feature type="chain" id="PRO_5037943106" description="Secreted protein" evidence="1">
    <location>
        <begin position="32"/>
        <end position="452"/>
    </location>
</feature>
<evidence type="ECO:0000313" key="2">
    <source>
        <dbReference type="EMBL" id="MBO2448158.1"/>
    </source>
</evidence>
<evidence type="ECO:0000256" key="1">
    <source>
        <dbReference type="SAM" id="SignalP"/>
    </source>
</evidence>
<proteinExistence type="predicted"/>
<dbReference type="EMBL" id="JAGEOJ010000005">
    <property type="protein sequence ID" value="MBO2448158.1"/>
    <property type="molecule type" value="Genomic_DNA"/>
</dbReference>
<feature type="signal peptide" evidence="1">
    <location>
        <begin position="1"/>
        <end position="31"/>
    </location>
</feature>
<name>A0A939PDN3_9ACTN</name>
<sequence>MMWRHKVLTSVTTLMVAAAGLVAVHAPAASAAPLDLANARLQVKDNAAYLKANVQGLDDALPNVGVGDIMAEANRTGTVRSGSACNSAAVVDADRDPSKPAVSVTKSFCWQDDPTGEDDRNTKNWFPQGVTTVADAQADQKWGDSNQPVLVSWYFAGAAPAGNDQKGVRVSFIDPGTGEYRHVLLAHPYENSSGNASYTSLRDDQTAGKGDSLHAGGITWYGNFLYVADTSHGLRVFDMRHIYDLKAAGDKGNVTDQGKVGRIDGVFYGYGYRYVMPEVTVWEHAGSGGTACTDSAGPLRFSYTSLDRSGTDSLLAGEYCDGYTKGRVASWDIADATSGGEQRTSGYWDAKSLHTLSVPNVNGATRFSGRWYVSQTHGDNEAGQDDLSELFKMKPVTSATGALTKDSVQPGAIGAEALSHWPFGTEDTPSLGTIWTASEHPNRRMVYATLPQ</sequence>
<dbReference type="Proteomes" id="UP000669179">
    <property type="component" value="Unassembled WGS sequence"/>
</dbReference>
<accession>A0A939PDN3</accession>
<organism evidence="2 3">
    <name type="scientific">Actinomadura barringtoniae</name>
    <dbReference type="NCBI Taxonomy" id="1427535"/>
    <lineage>
        <taxon>Bacteria</taxon>
        <taxon>Bacillati</taxon>
        <taxon>Actinomycetota</taxon>
        <taxon>Actinomycetes</taxon>
        <taxon>Streptosporangiales</taxon>
        <taxon>Thermomonosporaceae</taxon>
        <taxon>Actinomadura</taxon>
    </lineage>
</organism>
<reference evidence="2" key="1">
    <citation type="submission" date="2021-03" db="EMBL/GenBank/DDBJ databases">
        <authorList>
            <person name="Kanchanasin P."/>
            <person name="Saeng-In P."/>
            <person name="Phongsopitanun W."/>
            <person name="Yuki M."/>
            <person name="Kudo T."/>
            <person name="Ohkuma M."/>
            <person name="Tanasupawat S."/>
        </authorList>
    </citation>
    <scope>NUCLEOTIDE SEQUENCE</scope>
    <source>
        <strain evidence="2">GKU 128</strain>
    </source>
</reference>
<evidence type="ECO:0000313" key="3">
    <source>
        <dbReference type="Proteomes" id="UP000669179"/>
    </source>
</evidence>
<keyword evidence="3" id="KW-1185">Reference proteome</keyword>
<gene>
    <name evidence="2" type="ORF">J4573_13725</name>
</gene>
<protein>
    <recommendedName>
        <fullName evidence="4">Secreted protein</fullName>
    </recommendedName>
</protein>